<organism evidence="2 3">
    <name type="scientific">Neocallimastix californiae</name>
    <dbReference type="NCBI Taxonomy" id="1754190"/>
    <lineage>
        <taxon>Eukaryota</taxon>
        <taxon>Fungi</taxon>
        <taxon>Fungi incertae sedis</taxon>
        <taxon>Chytridiomycota</taxon>
        <taxon>Chytridiomycota incertae sedis</taxon>
        <taxon>Neocallimastigomycetes</taxon>
        <taxon>Neocallimastigales</taxon>
        <taxon>Neocallimastigaceae</taxon>
        <taxon>Neocallimastix</taxon>
    </lineage>
</organism>
<sequence>MSNITYRRAEKDEFEKCLDIVYEAFEDYSMYHVFIPNPESNLANFNRAIMSCQLADTMANGIVMVAERDGEILAVSQIHSPEYKEATVFQYLFLGAFSVFRYGGIRNALGFLDMVEKCNASNIEFQKNTPNCWNLECIAVGKKYHGQGIGSRFIQDCIIPFVKKEGAKCITLITNEEKNTHFYKKNGFELTIDEQKLTFNNKPLTNWSFKRDL</sequence>
<dbReference type="GO" id="GO:0016747">
    <property type="term" value="F:acyltransferase activity, transferring groups other than amino-acyl groups"/>
    <property type="evidence" value="ECO:0007669"/>
    <property type="project" value="InterPro"/>
</dbReference>
<dbReference type="Pfam" id="PF13508">
    <property type="entry name" value="Acetyltransf_7"/>
    <property type="match status" value="1"/>
</dbReference>
<name>A0A1Y2AP59_9FUNG</name>
<reference evidence="2 3" key="1">
    <citation type="submission" date="2016-08" db="EMBL/GenBank/DDBJ databases">
        <title>A Parts List for Fungal Cellulosomes Revealed by Comparative Genomics.</title>
        <authorList>
            <consortium name="DOE Joint Genome Institute"/>
            <person name="Haitjema C.H."/>
            <person name="Gilmore S.P."/>
            <person name="Henske J.K."/>
            <person name="Solomon K.V."/>
            <person name="De Groot R."/>
            <person name="Kuo A."/>
            <person name="Mondo S.J."/>
            <person name="Salamov A.A."/>
            <person name="Labutti K."/>
            <person name="Zhao Z."/>
            <person name="Chiniquy J."/>
            <person name="Barry K."/>
            <person name="Brewer H.M."/>
            <person name="Purvine S.O."/>
            <person name="Wright A.T."/>
            <person name="Boxma B."/>
            <person name="Van Alen T."/>
            <person name="Hackstein J.H."/>
            <person name="Baker S.E."/>
            <person name="Grigoriev I.V."/>
            <person name="O'Malley M.A."/>
        </authorList>
    </citation>
    <scope>NUCLEOTIDE SEQUENCE [LARGE SCALE GENOMIC DNA]</scope>
    <source>
        <strain evidence="2 3">G1</strain>
    </source>
</reference>
<proteinExistence type="predicted"/>
<dbReference type="InterPro" id="IPR052523">
    <property type="entry name" value="Trichothecene_AcTrans"/>
</dbReference>
<dbReference type="PROSITE" id="PS51186">
    <property type="entry name" value="GNAT"/>
    <property type="match status" value="1"/>
</dbReference>
<gene>
    <name evidence="2" type="ORF">LY90DRAFT_706596</name>
</gene>
<dbReference type="InterPro" id="IPR016181">
    <property type="entry name" value="Acyl_CoA_acyltransferase"/>
</dbReference>
<dbReference type="CDD" id="cd04301">
    <property type="entry name" value="NAT_SF"/>
    <property type="match status" value="1"/>
</dbReference>
<dbReference type="EMBL" id="MCOG01000223">
    <property type="protein sequence ID" value="ORY24331.1"/>
    <property type="molecule type" value="Genomic_DNA"/>
</dbReference>
<keyword evidence="3" id="KW-1185">Reference proteome</keyword>
<dbReference type="InterPro" id="IPR000182">
    <property type="entry name" value="GNAT_dom"/>
</dbReference>
<evidence type="ECO:0000313" key="2">
    <source>
        <dbReference type="EMBL" id="ORY24331.1"/>
    </source>
</evidence>
<dbReference type="AlphaFoldDB" id="A0A1Y2AP59"/>
<feature type="domain" description="N-acetyltransferase" evidence="1">
    <location>
        <begin position="4"/>
        <end position="213"/>
    </location>
</feature>
<dbReference type="PANTHER" id="PTHR42791:SF1">
    <property type="entry name" value="N-ACETYLTRANSFERASE DOMAIN-CONTAINING PROTEIN"/>
    <property type="match status" value="1"/>
</dbReference>
<comment type="caution">
    <text evidence="2">The sequence shown here is derived from an EMBL/GenBank/DDBJ whole genome shotgun (WGS) entry which is preliminary data.</text>
</comment>
<accession>A0A1Y2AP59</accession>
<dbReference type="SUPFAM" id="SSF55729">
    <property type="entry name" value="Acyl-CoA N-acyltransferases (Nat)"/>
    <property type="match status" value="1"/>
</dbReference>
<dbReference type="Gene3D" id="3.40.630.30">
    <property type="match status" value="1"/>
</dbReference>
<keyword evidence="2" id="KW-0012">Acyltransferase</keyword>
<dbReference type="Proteomes" id="UP000193920">
    <property type="component" value="Unassembled WGS sequence"/>
</dbReference>
<evidence type="ECO:0000259" key="1">
    <source>
        <dbReference type="PROSITE" id="PS51186"/>
    </source>
</evidence>
<dbReference type="OrthoDB" id="2143449at2759"/>
<dbReference type="PANTHER" id="PTHR42791">
    <property type="entry name" value="GNAT FAMILY ACETYLTRANSFERASE"/>
    <property type="match status" value="1"/>
</dbReference>
<protein>
    <submittedName>
        <fullName evidence="2">Acyl-CoA N-acyltransferase</fullName>
    </submittedName>
</protein>
<evidence type="ECO:0000313" key="3">
    <source>
        <dbReference type="Proteomes" id="UP000193920"/>
    </source>
</evidence>
<keyword evidence="2" id="KW-0808">Transferase</keyword>